<evidence type="ECO:0000259" key="2">
    <source>
        <dbReference type="PROSITE" id="PS00028"/>
    </source>
</evidence>
<dbReference type="PANTHER" id="PTHR47487:SF22">
    <property type="entry name" value="ZINC FINGER HOMEOBOX PROTEIN 4-LIKE ISOFORM X1"/>
    <property type="match status" value="1"/>
</dbReference>
<reference evidence="3" key="1">
    <citation type="submission" date="2022-04" db="EMBL/GenBank/DDBJ databases">
        <title>Carnegiea gigantea Genome sequencing and assembly v2.</title>
        <authorList>
            <person name="Copetti D."/>
            <person name="Sanderson M.J."/>
            <person name="Burquez A."/>
            <person name="Wojciechowski M.F."/>
        </authorList>
    </citation>
    <scope>NUCLEOTIDE SEQUENCE</scope>
    <source>
        <strain evidence="3">SGP5-SGP5p</strain>
        <tissue evidence="3">Aerial part</tissue>
    </source>
</reference>
<feature type="compositionally biased region" description="Polar residues" evidence="1">
    <location>
        <begin position="119"/>
        <end position="128"/>
    </location>
</feature>
<dbReference type="Gene3D" id="3.30.160.60">
    <property type="entry name" value="Classic Zinc Finger"/>
    <property type="match status" value="3"/>
</dbReference>
<feature type="region of interest" description="Disordered" evidence="1">
    <location>
        <begin position="32"/>
        <end position="64"/>
    </location>
</feature>
<dbReference type="PANTHER" id="PTHR47487">
    <property type="entry name" value="OS06G0651300 PROTEIN-RELATED"/>
    <property type="match status" value="1"/>
</dbReference>
<name>A0A9Q1QAC8_9CARY</name>
<evidence type="ECO:0000313" key="3">
    <source>
        <dbReference type="EMBL" id="KAJ8434817.1"/>
    </source>
</evidence>
<dbReference type="EMBL" id="JAKOGI010000449">
    <property type="protein sequence ID" value="KAJ8434817.1"/>
    <property type="molecule type" value="Genomic_DNA"/>
</dbReference>
<feature type="region of interest" description="Disordered" evidence="1">
    <location>
        <begin position="232"/>
        <end position="258"/>
    </location>
</feature>
<dbReference type="SUPFAM" id="SSF57667">
    <property type="entry name" value="beta-beta-alpha zinc fingers"/>
    <property type="match status" value="3"/>
</dbReference>
<feature type="compositionally biased region" description="Basic and acidic residues" evidence="1">
    <location>
        <begin position="232"/>
        <end position="243"/>
    </location>
</feature>
<dbReference type="OrthoDB" id="1300782at2759"/>
<dbReference type="InterPro" id="IPR003604">
    <property type="entry name" value="Matrin/U1-like-C_Znf_C2H2"/>
</dbReference>
<proteinExistence type="predicted"/>
<dbReference type="Proteomes" id="UP001153076">
    <property type="component" value="Unassembled WGS sequence"/>
</dbReference>
<evidence type="ECO:0000256" key="1">
    <source>
        <dbReference type="SAM" id="MobiDB-lite"/>
    </source>
</evidence>
<feature type="domain" description="C2H2-type" evidence="2">
    <location>
        <begin position="139"/>
        <end position="161"/>
    </location>
</feature>
<dbReference type="GO" id="GO:0003676">
    <property type="term" value="F:nucleic acid binding"/>
    <property type="evidence" value="ECO:0007669"/>
    <property type="project" value="InterPro"/>
</dbReference>
<dbReference type="PROSITE" id="PS00028">
    <property type="entry name" value="ZINC_FINGER_C2H2_1"/>
    <property type="match status" value="1"/>
</dbReference>
<comment type="caution">
    <text evidence="3">The sequence shown here is derived from an EMBL/GenBank/DDBJ whole genome shotgun (WGS) entry which is preliminary data.</text>
</comment>
<dbReference type="AlphaFoldDB" id="A0A9Q1QAC8"/>
<dbReference type="SMART" id="SM00451">
    <property type="entry name" value="ZnF_U1"/>
    <property type="match status" value="4"/>
</dbReference>
<evidence type="ECO:0000313" key="4">
    <source>
        <dbReference type="Proteomes" id="UP001153076"/>
    </source>
</evidence>
<accession>A0A9Q1QAC8</accession>
<gene>
    <name evidence="3" type="ORF">Cgig2_033539</name>
</gene>
<protein>
    <recommendedName>
        <fullName evidence="2">C2H2-type domain-containing protein</fullName>
    </recommendedName>
</protein>
<dbReference type="Pfam" id="PF12874">
    <property type="entry name" value="zf-met"/>
    <property type="match status" value="3"/>
</dbReference>
<dbReference type="InterPro" id="IPR036236">
    <property type="entry name" value="Znf_C2H2_sf"/>
</dbReference>
<dbReference type="SMART" id="SM00355">
    <property type="entry name" value="ZnF_C2H2"/>
    <property type="match status" value="4"/>
</dbReference>
<dbReference type="GO" id="GO:0008270">
    <property type="term" value="F:zinc ion binding"/>
    <property type="evidence" value="ECO:0007669"/>
    <property type="project" value="InterPro"/>
</dbReference>
<dbReference type="InterPro" id="IPR013087">
    <property type="entry name" value="Znf_C2H2_type"/>
</dbReference>
<sequence length="428" mass="47132">MGKQNCSSLGDSAALEKDKVLNKGMATVKTEAIDKQSCSPDGDSAALEEEKDTSSSDAVGMKRKAETLDMLSNSKKASAANKNSQKKWQCSLCGISATSERGLNDHLEGKRHKNKEASSKFNDPNQKISSERNSNRLHCSLCDKYIPSEKRLKVHLEGKKHKAKEARLGKSGQVDAQTEAMNIDSASAGSKKILKVAFEGRKQEAEQGVSCQENDDMGCLSDKEVLREGLKGGENTKEEHDLSKPIPDLGKQEENKKENTRELRLTKSWHCQMCNLTCNDEVEMTAHRRGSEHMSLLLKKRGGVIVGSRIPEEEALEKRGEAAKQEVSVLLEAAAAKSTSPENRPEIQERKQETMNSVSAKKYWHCQVCNETHDEVGIEAHRKSSQHTLLAQKNGSVIVACRTGEAAKGALHEIAQYISYAEEDVNAE</sequence>
<keyword evidence="4" id="KW-1185">Reference proteome</keyword>
<feature type="region of interest" description="Disordered" evidence="1">
    <location>
        <begin position="101"/>
        <end position="132"/>
    </location>
</feature>
<organism evidence="3 4">
    <name type="scientific">Carnegiea gigantea</name>
    <dbReference type="NCBI Taxonomy" id="171969"/>
    <lineage>
        <taxon>Eukaryota</taxon>
        <taxon>Viridiplantae</taxon>
        <taxon>Streptophyta</taxon>
        <taxon>Embryophyta</taxon>
        <taxon>Tracheophyta</taxon>
        <taxon>Spermatophyta</taxon>
        <taxon>Magnoliopsida</taxon>
        <taxon>eudicotyledons</taxon>
        <taxon>Gunneridae</taxon>
        <taxon>Pentapetalae</taxon>
        <taxon>Caryophyllales</taxon>
        <taxon>Cactineae</taxon>
        <taxon>Cactaceae</taxon>
        <taxon>Cactoideae</taxon>
        <taxon>Echinocereeae</taxon>
        <taxon>Carnegiea</taxon>
    </lineage>
</organism>